<dbReference type="SMART" id="SM00304">
    <property type="entry name" value="HAMP"/>
    <property type="match status" value="2"/>
</dbReference>
<dbReference type="SUPFAM" id="SSF58104">
    <property type="entry name" value="Methyl-accepting chemotaxis protein (MCP) signaling domain"/>
    <property type="match status" value="1"/>
</dbReference>
<evidence type="ECO:0000313" key="10">
    <source>
        <dbReference type="Proteomes" id="UP000662770"/>
    </source>
</evidence>
<name>A0ABX7QUY6_9GAMM</name>
<feature type="domain" description="Methyl-accepting transducer" evidence="7">
    <location>
        <begin position="358"/>
        <end position="594"/>
    </location>
</feature>
<dbReference type="Pfam" id="PF16591">
    <property type="entry name" value="HBM"/>
    <property type="match status" value="1"/>
</dbReference>
<evidence type="ECO:0000256" key="2">
    <source>
        <dbReference type="ARBA" id="ARBA00023224"/>
    </source>
</evidence>
<feature type="coiled-coil region" evidence="5">
    <location>
        <begin position="45"/>
        <end position="91"/>
    </location>
</feature>
<proteinExistence type="inferred from homology"/>
<evidence type="ECO:0000313" key="9">
    <source>
        <dbReference type="EMBL" id="QSX35292.1"/>
    </source>
</evidence>
<sequence length="631" mass="67696">MNNLSISTKMSLGFGTLILLSMVLTLSGWFGMHHIVNNSTKMSSIQSLNKVISEAKATRENYLRTMNAEHKNSLADDIEQMKSILKQVNADSTSADDVVLVEDALSALSEYKNIFNELTLLVDQKADNMNKAATITASTIDSLSSVTQQIETQAITDVNAWQLSSNLKTVSINMVQIDKLARSWLKSGTSDHTANSTVQRYLDQSIELLSAINGVNVQSIISEQQTLKQLFNNLVQLDVTMDGVTDRYSSVASKLRSSVDKLESTQQHTLESTVSAASTLLLVATAASLIIGIFASVNITKQIATPLHELVAAAARIANGDLSHQLVANRKDEVGQLQSAIGNMTRSLKEIISNVAAGIAELSSAASQLSAVTEQNQQGMNKQHAEIEQVAAAMNEMTTTVHDVARNAEHAAEATTNAQNETELGDQAIVEARRIVESLTQEVDKTSSAMDVLAKQTDSIGGVLEVIKTVAEQTNLLALNAAIEAARAGEAGRGFAVVADEVRNLAQRTQHSTSEIENMIQSLQSESALALQRMASSREIAMANALNAGNVGEMFTRIANAVNDVQQMNQQIATAAEEQSVVAEEINRRIVEVNEISDQTAASSQETSAAAERLAALGTQLQNSISGFKVS</sequence>
<dbReference type="CDD" id="cd06225">
    <property type="entry name" value="HAMP"/>
    <property type="match status" value="1"/>
</dbReference>
<dbReference type="PANTHER" id="PTHR32089">
    <property type="entry name" value="METHYL-ACCEPTING CHEMOTAXIS PROTEIN MCPB"/>
    <property type="match status" value="1"/>
</dbReference>
<keyword evidence="6" id="KW-1133">Transmembrane helix</keyword>
<dbReference type="InterPro" id="IPR004089">
    <property type="entry name" value="MCPsignal_dom"/>
</dbReference>
<dbReference type="Pfam" id="PF00015">
    <property type="entry name" value="MCPsignal"/>
    <property type="match status" value="1"/>
</dbReference>
<organism evidence="9 10">
    <name type="scientific">Shewanella avicenniae</name>
    <dbReference type="NCBI Taxonomy" id="2814294"/>
    <lineage>
        <taxon>Bacteria</taxon>
        <taxon>Pseudomonadati</taxon>
        <taxon>Pseudomonadota</taxon>
        <taxon>Gammaproteobacteria</taxon>
        <taxon>Alteromonadales</taxon>
        <taxon>Shewanellaceae</taxon>
        <taxon>Shewanella</taxon>
    </lineage>
</organism>
<keyword evidence="5" id="KW-0175">Coiled coil</keyword>
<evidence type="ECO:0000256" key="4">
    <source>
        <dbReference type="PROSITE-ProRule" id="PRU00284"/>
    </source>
</evidence>
<keyword evidence="10" id="KW-1185">Reference proteome</keyword>
<evidence type="ECO:0000256" key="1">
    <source>
        <dbReference type="ARBA" id="ARBA00004370"/>
    </source>
</evidence>
<reference evidence="9 10" key="1">
    <citation type="submission" date="2021-03" db="EMBL/GenBank/DDBJ databases">
        <title>Novel species identification of genus Shewanella.</title>
        <authorList>
            <person name="Liu G."/>
            <person name="Zhang Q."/>
        </authorList>
    </citation>
    <scope>NUCLEOTIDE SEQUENCE [LARGE SCALE GENOMIC DNA]</scope>
    <source>
        <strain evidence="9 10">FJAT-51800</strain>
    </source>
</reference>
<dbReference type="RefSeq" id="WP_207356486.1">
    <property type="nucleotide sequence ID" value="NZ_CP071503.1"/>
</dbReference>
<protein>
    <submittedName>
        <fullName evidence="9">Methyl-accepting chemotaxis protein</fullName>
    </submittedName>
</protein>
<dbReference type="InterPro" id="IPR032255">
    <property type="entry name" value="HBM"/>
</dbReference>
<dbReference type="PROSITE" id="PS50111">
    <property type="entry name" value="CHEMOTAXIS_TRANSDUC_2"/>
    <property type="match status" value="1"/>
</dbReference>
<gene>
    <name evidence="9" type="ORF">JYB87_08915</name>
</gene>
<dbReference type="Proteomes" id="UP000662770">
    <property type="component" value="Chromosome"/>
</dbReference>
<dbReference type="Pfam" id="PF00672">
    <property type="entry name" value="HAMP"/>
    <property type="match status" value="1"/>
</dbReference>
<keyword evidence="6" id="KW-0472">Membrane</keyword>
<dbReference type="PROSITE" id="PS50885">
    <property type="entry name" value="HAMP"/>
    <property type="match status" value="1"/>
</dbReference>
<dbReference type="Gene3D" id="1.10.287.950">
    <property type="entry name" value="Methyl-accepting chemotaxis protein"/>
    <property type="match status" value="1"/>
</dbReference>
<evidence type="ECO:0000256" key="6">
    <source>
        <dbReference type="SAM" id="Phobius"/>
    </source>
</evidence>
<comment type="similarity">
    <text evidence="3">Belongs to the methyl-accepting chemotaxis (MCP) protein family.</text>
</comment>
<keyword evidence="2 4" id="KW-0807">Transducer</keyword>
<evidence type="ECO:0000256" key="5">
    <source>
        <dbReference type="SAM" id="Coils"/>
    </source>
</evidence>
<dbReference type="Gene3D" id="6.10.340.10">
    <property type="match status" value="1"/>
</dbReference>
<evidence type="ECO:0000259" key="8">
    <source>
        <dbReference type="PROSITE" id="PS50885"/>
    </source>
</evidence>
<accession>A0ABX7QUY6</accession>
<dbReference type="PANTHER" id="PTHR32089:SF120">
    <property type="entry name" value="METHYL-ACCEPTING CHEMOTAXIS PROTEIN TLPQ"/>
    <property type="match status" value="1"/>
</dbReference>
<dbReference type="SMART" id="SM00283">
    <property type="entry name" value="MA"/>
    <property type="match status" value="1"/>
</dbReference>
<comment type="subcellular location">
    <subcellularLocation>
        <location evidence="1">Membrane</location>
    </subcellularLocation>
</comment>
<feature type="transmembrane region" description="Helical" evidence="6">
    <location>
        <begin position="12"/>
        <end position="32"/>
    </location>
</feature>
<keyword evidence="6" id="KW-0812">Transmembrane</keyword>
<dbReference type="EMBL" id="CP071503">
    <property type="protein sequence ID" value="QSX35292.1"/>
    <property type="molecule type" value="Genomic_DNA"/>
</dbReference>
<evidence type="ECO:0000256" key="3">
    <source>
        <dbReference type="ARBA" id="ARBA00029447"/>
    </source>
</evidence>
<evidence type="ECO:0000259" key="7">
    <source>
        <dbReference type="PROSITE" id="PS50111"/>
    </source>
</evidence>
<feature type="transmembrane region" description="Helical" evidence="6">
    <location>
        <begin position="274"/>
        <end position="297"/>
    </location>
</feature>
<dbReference type="InterPro" id="IPR003660">
    <property type="entry name" value="HAMP_dom"/>
</dbReference>
<dbReference type="SMART" id="SM01358">
    <property type="entry name" value="HBM"/>
    <property type="match status" value="1"/>
</dbReference>
<feature type="domain" description="HAMP" evidence="8">
    <location>
        <begin position="301"/>
        <end position="353"/>
    </location>
</feature>